<dbReference type="AlphaFoldDB" id="A0AAF0BMN6"/>
<dbReference type="RefSeq" id="WP_289504470.1">
    <property type="nucleotide sequence ID" value="NZ_CP116805.1"/>
</dbReference>
<evidence type="ECO:0000313" key="1">
    <source>
        <dbReference type="EMBL" id="WCL54751.1"/>
    </source>
</evidence>
<dbReference type="Proteomes" id="UP001217500">
    <property type="component" value="Chromosome"/>
</dbReference>
<dbReference type="KEGG" id="gso:PH603_03130"/>
<organism evidence="1 2">
    <name type="scientific">Gimibacter soli</name>
    <dbReference type="NCBI Taxonomy" id="3024400"/>
    <lineage>
        <taxon>Bacteria</taxon>
        <taxon>Pseudomonadati</taxon>
        <taxon>Pseudomonadota</taxon>
        <taxon>Alphaproteobacteria</taxon>
        <taxon>Kordiimonadales</taxon>
        <taxon>Temperatibacteraceae</taxon>
        <taxon>Gimibacter</taxon>
    </lineage>
</organism>
<protein>
    <submittedName>
        <fullName evidence="1">DUF3052 domain-containing protein</fullName>
    </submittedName>
</protein>
<accession>A0AAF0BMN6</accession>
<evidence type="ECO:0000313" key="2">
    <source>
        <dbReference type="Proteomes" id="UP001217500"/>
    </source>
</evidence>
<sequence>MTATAGYSGKPLAAKLGLRSGMRAVFVNPPDHYPALMAPMPQPIEEAGLAAGNADFIHAFYTERAAIQADLPSLIAAIKHDGMIWLSWPKKASKVSTDITEDTIRADVLPKGLVDVKVCAVDAVWSGLKLVIRKELR</sequence>
<dbReference type="EMBL" id="CP116805">
    <property type="protein sequence ID" value="WCL54751.1"/>
    <property type="molecule type" value="Genomic_DNA"/>
</dbReference>
<keyword evidence="2" id="KW-1185">Reference proteome</keyword>
<name>A0AAF0BMN6_9PROT</name>
<reference evidence="1" key="1">
    <citation type="submission" date="2023-01" db="EMBL/GenBank/DDBJ databases">
        <title>The genome sequence of Kordiimonadaceae bacterium 6D33.</title>
        <authorList>
            <person name="Liu Y."/>
        </authorList>
    </citation>
    <scope>NUCLEOTIDE SEQUENCE</scope>
    <source>
        <strain evidence="1">6D33</strain>
    </source>
</reference>
<gene>
    <name evidence="1" type="ORF">PH603_03130</name>
</gene>
<proteinExistence type="predicted"/>